<feature type="compositionally biased region" description="Basic residues" evidence="1">
    <location>
        <begin position="150"/>
        <end position="160"/>
    </location>
</feature>
<evidence type="ECO:0000313" key="2">
    <source>
        <dbReference type="EMBL" id="KAK3685667.1"/>
    </source>
</evidence>
<dbReference type="EMBL" id="JAULSO010000003">
    <property type="protein sequence ID" value="KAK3685667.1"/>
    <property type="molecule type" value="Genomic_DNA"/>
</dbReference>
<evidence type="ECO:0000313" key="3">
    <source>
        <dbReference type="Proteomes" id="UP001270362"/>
    </source>
</evidence>
<organism evidence="2 3">
    <name type="scientific">Podospora appendiculata</name>
    <dbReference type="NCBI Taxonomy" id="314037"/>
    <lineage>
        <taxon>Eukaryota</taxon>
        <taxon>Fungi</taxon>
        <taxon>Dikarya</taxon>
        <taxon>Ascomycota</taxon>
        <taxon>Pezizomycotina</taxon>
        <taxon>Sordariomycetes</taxon>
        <taxon>Sordariomycetidae</taxon>
        <taxon>Sordariales</taxon>
        <taxon>Podosporaceae</taxon>
        <taxon>Podospora</taxon>
    </lineage>
</organism>
<keyword evidence="3" id="KW-1185">Reference proteome</keyword>
<feature type="compositionally biased region" description="Low complexity" evidence="1">
    <location>
        <begin position="237"/>
        <end position="247"/>
    </location>
</feature>
<gene>
    <name evidence="2" type="ORF">B0T22DRAFT_225833</name>
</gene>
<feature type="region of interest" description="Disordered" evidence="1">
    <location>
        <begin position="1"/>
        <end position="263"/>
    </location>
</feature>
<reference evidence="2" key="2">
    <citation type="submission" date="2023-06" db="EMBL/GenBank/DDBJ databases">
        <authorList>
            <consortium name="Lawrence Berkeley National Laboratory"/>
            <person name="Haridas S."/>
            <person name="Hensen N."/>
            <person name="Bonometti L."/>
            <person name="Westerberg I."/>
            <person name="Brannstrom I.O."/>
            <person name="Guillou S."/>
            <person name="Cros-Aarteil S."/>
            <person name="Calhoun S."/>
            <person name="Kuo A."/>
            <person name="Mondo S."/>
            <person name="Pangilinan J."/>
            <person name="Riley R."/>
            <person name="Labutti K."/>
            <person name="Andreopoulos B."/>
            <person name="Lipzen A."/>
            <person name="Chen C."/>
            <person name="Yanf M."/>
            <person name="Daum C."/>
            <person name="Ng V."/>
            <person name="Clum A."/>
            <person name="Steindorff A."/>
            <person name="Ohm R."/>
            <person name="Martin F."/>
            <person name="Silar P."/>
            <person name="Natvig D."/>
            <person name="Lalanne C."/>
            <person name="Gautier V."/>
            <person name="Ament-Velasquez S.L."/>
            <person name="Kruys A."/>
            <person name="Hutchinson M.I."/>
            <person name="Powell A.J."/>
            <person name="Barry K."/>
            <person name="Miller A.N."/>
            <person name="Grigoriev I.V."/>
            <person name="Debuchy R."/>
            <person name="Gladieux P."/>
            <person name="Thoren M.H."/>
            <person name="Johannesson H."/>
        </authorList>
    </citation>
    <scope>NUCLEOTIDE SEQUENCE</scope>
    <source>
        <strain evidence="2">CBS 314.62</strain>
    </source>
</reference>
<sequence length="295" mass="32178">MSSSRPNTWGTGGDWLPYTADGQPQYHTTSGAEDVGSLGRGMSDLDLGAHGGGRGHGHGHGHGQAYSHDPNYAPDGGLYAANAYTPRTFPSNTGDRNYTHAPPESAWQDHAASSSKGKARALDSTAKPKTKASREKDRERDPTKDSRISSSRKHRTKTGKSHNPVAQVEDLDPFFPAPKPPKGNGSPVDSYAQQAINDRHQPAAVAYATSEDDPRFQTPTPGDFSEGHDAYHGAADSSTSTNITTKSSLRRPNTQRLGLESTGERRRLLIIKLHRTHHQMPLPSKRTPTRRWHRQ</sequence>
<accession>A0AAE1CAL9</accession>
<feature type="compositionally biased region" description="Basic and acidic residues" evidence="1">
    <location>
        <begin position="132"/>
        <end position="147"/>
    </location>
</feature>
<name>A0AAE1CAL9_9PEZI</name>
<proteinExistence type="predicted"/>
<dbReference type="AlphaFoldDB" id="A0AAE1CAL9"/>
<comment type="caution">
    <text evidence="2">The sequence shown here is derived from an EMBL/GenBank/DDBJ whole genome shotgun (WGS) entry which is preliminary data.</text>
</comment>
<reference evidence="2" key="1">
    <citation type="journal article" date="2023" name="Mol. Phylogenet. Evol.">
        <title>Genome-scale phylogeny and comparative genomics of the fungal order Sordariales.</title>
        <authorList>
            <person name="Hensen N."/>
            <person name="Bonometti L."/>
            <person name="Westerberg I."/>
            <person name="Brannstrom I.O."/>
            <person name="Guillou S."/>
            <person name="Cros-Aarteil S."/>
            <person name="Calhoun S."/>
            <person name="Haridas S."/>
            <person name="Kuo A."/>
            <person name="Mondo S."/>
            <person name="Pangilinan J."/>
            <person name="Riley R."/>
            <person name="LaButti K."/>
            <person name="Andreopoulos B."/>
            <person name="Lipzen A."/>
            <person name="Chen C."/>
            <person name="Yan M."/>
            <person name="Daum C."/>
            <person name="Ng V."/>
            <person name="Clum A."/>
            <person name="Steindorff A."/>
            <person name="Ohm R.A."/>
            <person name="Martin F."/>
            <person name="Silar P."/>
            <person name="Natvig D.O."/>
            <person name="Lalanne C."/>
            <person name="Gautier V."/>
            <person name="Ament-Velasquez S.L."/>
            <person name="Kruys A."/>
            <person name="Hutchinson M.I."/>
            <person name="Powell A.J."/>
            <person name="Barry K."/>
            <person name="Miller A.N."/>
            <person name="Grigoriev I.V."/>
            <person name="Debuchy R."/>
            <person name="Gladieux P."/>
            <person name="Hiltunen Thoren M."/>
            <person name="Johannesson H."/>
        </authorList>
    </citation>
    <scope>NUCLEOTIDE SEQUENCE</scope>
    <source>
        <strain evidence="2">CBS 314.62</strain>
    </source>
</reference>
<feature type="region of interest" description="Disordered" evidence="1">
    <location>
        <begin position="275"/>
        <end position="295"/>
    </location>
</feature>
<dbReference type="Proteomes" id="UP001270362">
    <property type="component" value="Unassembled WGS sequence"/>
</dbReference>
<protein>
    <submittedName>
        <fullName evidence="2">Uncharacterized protein</fullName>
    </submittedName>
</protein>
<evidence type="ECO:0000256" key="1">
    <source>
        <dbReference type="SAM" id="MobiDB-lite"/>
    </source>
</evidence>